<dbReference type="RefSeq" id="WP_027691889.1">
    <property type="nucleotide sequence ID" value="NZ_CP010848.1"/>
</dbReference>
<protein>
    <submittedName>
        <fullName evidence="1">Uncharacterized protein</fullName>
    </submittedName>
</protein>
<evidence type="ECO:0000313" key="2">
    <source>
        <dbReference type="Proteomes" id="UP000052979"/>
    </source>
</evidence>
<dbReference type="EMBL" id="LBFI01000049">
    <property type="protein sequence ID" value="KKM44937.1"/>
    <property type="molecule type" value="Genomic_DNA"/>
</dbReference>
<sequence>MGTKLLRYRSRHLTAPAGAITAAAGGVAEAGAGIVGICKAASYDAKAIYLNAFVTGGVCCWGQ</sequence>
<accession>A0A0C5BB86</accession>
<dbReference type="KEGG" id="rtx:TI83_09860"/>
<reference evidence="1 2" key="1">
    <citation type="submission" date="2015-04" db="EMBL/GenBank/DDBJ databases">
        <title>Draft genome sequence of Rathayibacter toxicus strain FH-142 (AKA 70134 or CS 32), a Western Australian isolate.</title>
        <authorList>
            <consortium name="Consortium for Microbial Forensics and Genomics (microFORGE)"/>
            <person name="Knight B.M."/>
            <person name="Roberts D.P."/>
            <person name="Lin D."/>
            <person name="Hari K."/>
            <person name="Fletcher J."/>
            <person name="Melcher U."/>
            <person name="Blagden T."/>
            <person name="Luster D.G."/>
            <person name="Sechler A.J."/>
            <person name="Schneider W.L."/>
            <person name="Winegar R.A."/>
        </authorList>
    </citation>
    <scope>NUCLEOTIDE SEQUENCE [LARGE SCALE GENOMIC DNA]</scope>
    <source>
        <strain evidence="1 2">FH142</strain>
    </source>
</reference>
<dbReference type="PATRIC" id="fig|145458.7.peg.2235"/>
<dbReference type="GeneID" id="93666380"/>
<gene>
    <name evidence="1" type="ORF">VT73_07370</name>
</gene>
<proteinExistence type="predicted"/>
<keyword evidence="2" id="KW-1185">Reference proteome</keyword>
<evidence type="ECO:0000313" key="1">
    <source>
        <dbReference type="EMBL" id="KKM44937.1"/>
    </source>
</evidence>
<dbReference type="KEGG" id="rtc:APU90_07205"/>
<name>A0A0C5BB86_9MICO</name>
<organism evidence="1 2">
    <name type="scientific">Rathayibacter toxicus</name>
    <dbReference type="NCBI Taxonomy" id="145458"/>
    <lineage>
        <taxon>Bacteria</taxon>
        <taxon>Bacillati</taxon>
        <taxon>Actinomycetota</taxon>
        <taxon>Actinomycetes</taxon>
        <taxon>Micrococcales</taxon>
        <taxon>Microbacteriaceae</taxon>
        <taxon>Rathayibacter</taxon>
    </lineage>
</organism>
<dbReference type="AlphaFoldDB" id="A0A0C5BB86"/>
<comment type="caution">
    <text evidence="1">The sequence shown here is derived from an EMBL/GenBank/DDBJ whole genome shotgun (WGS) entry which is preliminary data.</text>
</comment>
<dbReference type="Proteomes" id="UP000052979">
    <property type="component" value="Unassembled WGS sequence"/>
</dbReference>